<comment type="similarity">
    <text evidence="2 12">Belongs to the RNA methyltransferase RsmE family.</text>
</comment>
<evidence type="ECO:0000259" key="13">
    <source>
        <dbReference type="Pfam" id="PF04452"/>
    </source>
</evidence>
<evidence type="ECO:0000256" key="9">
    <source>
        <dbReference type="ARBA" id="ARBA00022691"/>
    </source>
</evidence>
<evidence type="ECO:0000256" key="2">
    <source>
        <dbReference type="ARBA" id="ARBA00005528"/>
    </source>
</evidence>
<gene>
    <name evidence="14" type="ORF">KTA_28690</name>
</gene>
<keyword evidence="5 12" id="KW-0963">Cytoplasm</keyword>
<evidence type="ECO:0000256" key="3">
    <source>
        <dbReference type="ARBA" id="ARBA00012328"/>
    </source>
</evidence>
<comment type="subcellular location">
    <subcellularLocation>
        <location evidence="1 12">Cytoplasm</location>
    </subcellularLocation>
</comment>
<keyword evidence="8 12" id="KW-0808">Transferase</keyword>
<dbReference type="Gene3D" id="3.40.1280.10">
    <property type="match status" value="1"/>
</dbReference>
<accession>A0A455T4B7</accession>
<evidence type="ECO:0000256" key="7">
    <source>
        <dbReference type="ARBA" id="ARBA00022603"/>
    </source>
</evidence>
<dbReference type="EC" id="2.1.1.193" evidence="3 12"/>
<dbReference type="InterPro" id="IPR029026">
    <property type="entry name" value="tRNA_m1G_MTases_N"/>
</dbReference>
<evidence type="ECO:0000256" key="12">
    <source>
        <dbReference type="PIRNR" id="PIRNR015601"/>
    </source>
</evidence>
<sequence>MHRFFVPPELLIQTTTSRSATRRVMLPPAVAHQVRDVLRLPLDEHLLLLDNTGAEVEARIVHTGRSGVEVELLERREGSGEGCLRLVLYQGLLKSARFEWILEKGTELGISAFVPLRCQRSQVGLEAIGATKIQRWRRILQEAAEQCGRARIPELLPVRNLRQALAELPADALIVMPWEQEKLLSMRAALRAHQEQVRAALLKGPLTVALFIGPEGGLTPEEVALARERGALIVSLGPRILRAETAALVAAANVLYEYEHMENPSGETA</sequence>
<comment type="catalytic activity">
    <reaction evidence="11 12">
        <text>uridine(1498) in 16S rRNA + S-adenosyl-L-methionine = N(3)-methyluridine(1498) in 16S rRNA + S-adenosyl-L-homocysteine + H(+)</text>
        <dbReference type="Rhea" id="RHEA:42920"/>
        <dbReference type="Rhea" id="RHEA-COMP:10283"/>
        <dbReference type="Rhea" id="RHEA-COMP:10284"/>
        <dbReference type="ChEBI" id="CHEBI:15378"/>
        <dbReference type="ChEBI" id="CHEBI:57856"/>
        <dbReference type="ChEBI" id="CHEBI:59789"/>
        <dbReference type="ChEBI" id="CHEBI:65315"/>
        <dbReference type="ChEBI" id="CHEBI:74502"/>
        <dbReference type="EC" id="2.1.1.193"/>
    </reaction>
</comment>
<keyword evidence="9 12" id="KW-0949">S-adenosyl-L-methionine</keyword>
<feature type="domain" description="Ribosomal RNA small subunit methyltransferase E methyltransferase" evidence="13">
    <location>
        <begin position="85"/>
        <end position="253"/>
    </location>
</feature>
<dbReference type="Pfam" id="PF04452">
    <property type="entry name" value="Methyltrans_RNA"/>
    <property type="match status" value="1"/>
</dbReference>
<dbReference type="InterPro" id="IPR006700">
    <property type="entry name" value="RsmE"/>
</dbReference>
<dbReference type="GO" id="GO:0070042">
    <property type="term" value="F:rRNA (uridine-N3-)-methyltransferase activity"/>
    <property type="evidence" value="ECO:0007669"/>
    <property type="project" value="TreeGrafter"/>
</dbReference>
<organism evidence="14">
    <name type="scientific">Thermogemmatispora argillosa</name>
    <dbReference type="NCBI Taxonomy" id="2045280"/>
    <lineage>
        <taxon>Bacteria</taxon>
        <taxon>Bacillati</taxon>
        <taxon>Chloroflexota</taxon>
        <taxon>Ktedonobacteria</taxon>
        <taxon>Thermogemmatisporales</taxon>
        <taxon>Thermogemmatisporaceae</taxon>
        <taxon>Thermogemmatispora</taxon>
    </lineage>
</organism>
<dbReference type="PANTHER" id="PTHR30027:SF3">
    <property type="entry name" value="16S RRNA (URACIL(1498)-N(3))-METHYLTRANSFERASE"/>
    <property type="match status" value="1"/>
</dbReference>
<dbReference type="GO" id="GO:0005737">
    <property type="term" value="C:cytoplasm"/>
    <property type="evidence" value="ECO:0007669"/>
    <property type="project" value="UniProtKB-SubCell"/>
</dbReference>
<reference evidence="14" key="1">
    <citation type="submission" date="2018-12" db="EMBL/GenBank/DDBJ databases">
        <title>Novel natural products biosynthetic potential of the class Ktedonobacteria.</title>
        <authorList>
            <person name="Zheng Y."/>
            <person name="Saitou A."/>
            <person name="Wang C.M."/>
            <person name="Toyoda A."/>
            <person name="Minakuchi Y."/>
            <person name="Sekiguchi Y."/>
            <person name="Ueda K."/>
            <person name="Takano H."/>
            <person name="Sakai Y."/>
            <person name="Yokota A."/>
            <person name="Yabe S."/>
        </authorList>
    </citation>
    <scope>NUCLEOTIDE SEQUENCE</scope>
    <source>
        <strain evidence="14">A3-2</strain>
    </source>
</reference>
<evidence type="ECO:0000256" key="4">
    <source>
        <dbReference type="ARBA" id="ARBA00013673"/>
    </source>
</evidence>
<dbReference type="SUPFAM" id="SSF88697">
    <property type="entry name" value="PUA domain-like"/>
    <property type="match status" value="1"/>
</dbReference>
<dbReference type="EMBL" id="AP019377">
    <property type="protein sequence ID" value="BBH94670.1"/>
    <property type="molecule type" value="Genomic_DNA"/>
</dbReference>
<evidence type="ECO:0000256" key="6">
    <source>
        <dbReference type="ARBA" id="ARBA00022552"/>
    </source>
</evidence>
<dbReference type="CDD" id="cd18084">
    <property type="entry name" value="RsmE-like"/>
    <property type="match status" value="1"/>
</dbReference>
<dbReference type="GO" id="GO:0070475">
    <property type="term" value="P:rRNA base methylation"/>
    <property type="evidence" value="ECO:0007669"/>
    <property type="project" value="TreeGrafter"/>
</dbReference>
<dbReference type="PIRSF" id="PIRSF015601">
    <property type="entry name" value="MTase_slr0722"/>
    <property type="match status" value="1"/>
</dbReference>
<dbReference type="SUPFAM" id="SSF75217">
    <property type="entry name" value="alpha/beta knot"/>
    <property type="match status" value="1"/>
</dbReference>
<evidence type="ECO:0000313" key="14">
    <source>
        <dbReference type="EMBL" id="BBH94670.1"/>
    </source>
</evidence>
<protein>
    <recommendedName>
        <fullName evidence="4 12">Ribosomal RNA small subunit methyltransferase E</fullName>
        <ecNumber evidence="3 12">2.1.1.193</ecNumber>
    </recommendedName>
</protein>
<evidence type="ECO:0000256" key="8">
    <source>
        <dbReference type="ARBA" id="ARBA00022679"/>
    </source>
</evidence>
<dbReference type="PANTHER" id="PTHR30027">
    <property type="entry name" value="RIBOSOMAL RNA SMALL SUBUNIT METHYLTRANSFERASE E"/>
    <property type="match status" value="1"/>
</dbReference>
<dbReference type="InterPro" id="IPR046886">
    <property type="entry name" value="RsmE_MTase_dom"/>
</dbReference>
<evidence type="ECO:0000256" key="5">
    <source>
        <dbReference type="ARBA" id="ARBA00022490"/>
    </source>
</evidence>
<name>A0A455T4B7_9CHLR</name>
<evidence type="ECO:0000256" key="10">
    <source>
        <dbReference type="ARBA" id="ARBA00025699"/>
    </source>
</evidence>
<evidence type="ECO:0000256" key="1">
    <source>
        <dbReference type="ARBA" id="ARBA00004496"/>
    </source>
</evidence>
<dbReference type="InterPro" id="IPR015947">
    <property type="entry name" value="PUA-like_sf"/>
</dbReference>
<evidence type="ECO:0000256" key="11">
    <source>
        <dbReference type="ARBA" id="ARBA00047944"/>
    </source>
</evidence>
<keyword evidence="7 12" id="KW-0489">Methyltransferase</keyword>
<dbReference type="InterPro" id="IPR029028">
    <property type="entry name" value="Alpha/beta_knot_MTases"/>
</dbReference>
<comment type="function">
    <text evidence="10 12">Specifically methylates the N3 position of the uracil ring of uridine 1498 (m3U1498) in 16S rRNA. Acts on the fully assembled 30S ribosomal subunit.</text>
</comment>
<keyword evidence="6 12" id="KW-0698">rRNA processing</keyword>
<proteinExistence type="inferred from homology"/>
<dbReference type="NCBIfam" id="TIGR00046">
    <property type="entry name" value="RsmE family RNA methyltransferase"/>
    <property type="match status" value="1"/>
</dbReference>
<dbReference type="NCBIfam" id="NF008692">
    <property type="entry name" value="PRK11713.1-5"/>
    <property type="match status" value="1"/>
</dbReference>
<dbReference type="AlphaFoldDB" id="A0A455T4B7"/>